<protein>
    <recommendedName>
        <fullName evidence="4">G protein-coupled receptor</fullName>
    </recommendedName>
</protein>
<feature type="transmembrane region" description="Helical" evidence="1">
    <location>
        <begin position="130"/>
        <end position="155"/>
    </location>
</feature>
<feature type="transmembrane region" description="Helical" evidence="1">
    <location>
        <begin position="254"/>
        <end position="275"/>
    </location>
</feature>
<proteinExistence type="predicted"/>
<keyword evidence="3" id="KW-1185">Reference proteome</keyword>
<keyword evidence="1" id="KW-0472">Membrane</keyword>
<feature type="transmembrane region" description="Helical" evidence="1">
    <location>
        <begin position="84"/>
        <end position="109"/>
    </location>
</feature>
<organism evidence="2 3">
    <name type="scientific">Batillaria attramentaria</name>
    <dbReference type="NCBI Taxonomy" id="370345"/>
    <lineage>
        <taxon>Eukaryota</taxon>
        <taxon>Metazoa</taxon>
        <taxon>Spiralia</taxon>
        <taxon>Lophotrochozoa</taxon>
        <taxon>Mollusca</taxon>
        <taxon>Gastropoda</taxon>
        <taxon>Caenogastropoda</taxon>
        <taxon>Sorbeoconcha</taxon>
        <taxon>Cerithioidea</taxon>
        <taxon>Batillariidae</taxon>
        <taxon>Batillaria</taxon>
    </lineage>
</organism>
<name>A0ABD0JRB1_9CAEN</name>
<evidence type="ECO:0008006" key="4">
    <source>
        <dbReference type="Google" id="ProtNLM"/>
    </source>
</evidence>
<feature type="transmembrane region" description="Helical" evidence="1">
    <location>
        <begin position="42"/>
        <end position="64"/>
    </location>
</feature>
<reference evidence="2 3" key="1">
    <citation type="journal article" date="2023" name="Sci. Data">
        <title>Genome assembly of the Korean intertidal mud-creeper Batillaria attramentaria.</title>
        <authorList>
            <person name="Patra A.K."/>
            <person name="Ho P.T."/>
            <person name="Jun S."/>
            <person name="Lee S.J."/>
            <person name="Kim Y."/>
            <person name="Won Y.J."/>
        </authorList>
    </citation>
    <scope>NUCLEOTIDE SEQUENCE [LARGE SCALE GENOMIC DNA]</scope>
    <source>
        <strain evidence="2">Wonlab-2016</strain>
    </source>
</reference>
<accession>A0ABD0JRB1</accession>
<feature type="transmembrane region" description="Helical" evidence="1">
    <location>
        <begin position="6"/>
        <end position="26"/>
    </location>
</feature>
<gene>
    <name evidence="2" type="ORF">BaRGS_00031114</name>
</gene>
<evidence type="ECO:0000256" key="1">
    <source>
        <dbReference type="SAM" id="Phobius"/>
    </source>
</evidence>
<evidence type="ECO:0000313" key="2">
    <source>
        <dbReference type="EMBL" id="KAK7477636.1"/>
    </source>
</evidence>
<dbReference type="Proteomes" id="UP001519460">
    <property type="component" value="Unassembled WGS sequence"/>
</dbReference>
<sequence>MSQERISSAFVGVTWLLILSGLYVPLHDLPGASCKAYNAPKIAFSVVCALVSISSTVWTLYTQISLLARVSLGSQEGMLIAGAVLYYLMHLYFSLVLLCATSLRLAGFLSRLDDYQSSYRSSMDSRKARIVLTAISIVAVLSKNAAVVFMIVAVMKLCGTIEPDSFEASTLQDCNLGVYLYTMSYLQFYFELFRPASTLFLFIAVAMILGLEARRLNKELSIQRLEILENKPQYLESFRLRHGKLCSLIADASVFLRHFLFPVYVLGIPFMLLFVKGCADYGLSLAFLGWAIFDVIQVAVLTAVATLLGAWVSHQVRPFEVML</sequence>
<evidence type="ECO:0000313" key="3">
    <source>
        <dbReference type="Proteomes" id="UP001519460"/>
    </source>
</evidence>
<keyword evidence="1" id="KW-0812">Transmembrane</keyword>
<dbReference type="AlphaFoldDB" id="A0ABD0JRB1"/>
<keyword evidence="1" id="KW-1133">Transmembrane helix</keyword>
<comment type="caution">
    <text evidence="2">The sequence shown here is derived from an EMBL/GenBank/DDBJ whole genome shotgun (WGS) entry which is preliminary data.</text>
</comment>
<feature type="transmembrane region" description="Helical" evidence="1">
    <location>
        <begin position="192"/>
        <end position="211"/>
    </location>
</feature>
<feature type="transmembrane region" description="Helical" evidence="1">
    <location>
        <begin position="287"/>
        <end position="312"/>
    </location>
</feature>
<dbReference type="EMBL" id="JACVVK020000344">
    <property type="protein sequence ID" value="KAK7477636.1"/>
    <property type="molecule type" value="Genomic_DNA"/>
</dbReference>